<sequence>MELPVLVSPQQVGFRASAGSPFDLTADGSTPDEAVDALRSLIAARLHSGQVRAVTVTDATAVVDAARKVGESPLFEDWAREVEEYRRQNNTVPAAG</sequence>
<dbReference type="KEGG" id="gog:C1280_02835"/>
<proteinExistence type="predicted"/>
<gene>
    <name evidence="1" type="ORF">C1280_02835</name>
</gene>
<dbReference type="EMBL" id="CP025958">
    <property type="protein sequence ID" value="AWM36047.1"/>
    <property type="molecule type" value="Genomic_DNA"/>
</dbReference>
<dbReference type="AlphaFoldDB" id="A0A2Z3GX22"/>
<accession>A0A2Z3GX22</accession>
<dbReference type="Proteomes" id="UP000245802">
    <property type="component" value="Chromosome"/>
</dbReference>
<dbReference type="RefSeq" id="WP_010041254.1">
    <property type="nucleotide sequence ID" value="NZ_CP025958.1"/>
</dbReference>
<reference evidence="1 2" key="1">
    <citation type="submission" date="2018-01" db="EMBL/GenBank/DDBJ databases">
        <title>G. obscuriglobus.</title>
        <authorList>
            <person name="Franke J."/>
            <person name="Blomberg W."/>
            <person name="Selmecki A."/>
        </authorList>
    </citation>
    <scope>NUCLEOTIDE SEQUENCE [LARGE SCALE GENOMIC DNA]</scope>
    <source>
        <strain evidence="1 2">DSM 5831</strain>
    </source>
</reference>
<keyword evidence="2" id="KW-1185">Reference proteome</keyword>
<organism evidence="1 2">
    <name type="scientific">Gemmata obscuriglobus</name>
    <dbReference type="NCBI Taxonomy" id="114"/>
    <lineage>
        <taxon>Bacteria</taxon>
        <taxon>Pseudomonadati</taxon>
        <taxon>Planctomycetota</taxon>
        <taxon>Planctomycetia</taxon>
        <taxon>Gemmatales</taxon>
        <taxon>Gemmataceae</taxon>
        <taxon>Gemmata</taxon>
    </lineage>
</organism>
<name>A0A2Z3GX22_9BACT</name>
<evidence type="ECO:0000313" key="2">
    <source>
        <dbReference type="Proteomes" id="UP000245802"/>
    </source>
</evidence>
<protein>
    <submittedName>
        <fullName evidence="1">Uncharacterized protein</fullName>
    </submittedName>
</protein>
<dbReference type="OrthoDB" id="9928121at2"/>
<evidence type="ECO:0000313" key="1">
    <source>
        <dbReference type="EMBL" id="AWM36047.1"/>
    </source>
</evidence>